<feature type="compositionally biased region" description="Basic and acidic residues" evidence="1">
    <location>
        <begin position="187"/>
        <end position="202"/>
    </location>
</feature>
<dbReference type="EMBL" id="KL198015">
    <property type="protein sequence ID" value="KDQ21973.1"/>
    <property type="molecule type" value="Genomic_DNA"/>
</dbReference>
<proteinExistence type="predicted"/>
<dbReference type="AlphaFoldDB" id="A0A067N1U0"/>
<dbReference type="InParanoid" id="A0A067N1U0"/>
<dbReference type="Proteomes" id="UP000027073">
    <property type="component" value="Unassembled WGS sequence"/>
</dbReference>
<evidence type="ECO:0000256" key="1">
    <source>
        <dbReference type="SAM" id="MobiDB-lite"/>
    </source>
</evidence>
<organism evidence="2 3">
    <name type="scientific">Pleurotus ostreatus (strain PC15)</name>
    <name type="common">Oyster mushroom</name>
    <dbReference type="NCBI Taxonomy" id="1137138"/>
    <lineage>
        <taxon>Eukaryota</taxon>
        <taxon>Fungi</taxon>
        <taxon>Dikarya</taxon>
        <taxon>Basidiomycota</taxon>
        <taxon>Agaricomycotina</taxon>
        <taxon>Agaricomycetes</taxon>
        <taxon>Agaricomycetidae</taxon>
        <taxon>Agaricales</taxon>
        <taxon>Pleurotineae</taxon>
        <taxon>Pleurotaceae</taxon>
        <taxon>Pleurotus</taxon>
    </lineage>
</organism>
<protein>
    <submittedName>
        <fullName evidence="2">Uncharacterized protein</fullName>
    </submittedName>
</protein>
<evidence type="ECO:0000313" key="2">
    <source>
        <dbReference type="EMBL" id="KDQ21973.1"/>
    </source>
</evidence>
<gene>
    <name evidence="2" type="ORF">PLEOSDRAFT_1091118</name>
</gene>
<feature type="region of interest" description="Disordered" evidence="1">
    <location>
        <begin position="124"/>
        <end position="204"/>
    </location>
</feature>
<accession>A0A067N1U0</accession>
<dbReference type="VEuPathDB" id="FungiDB:PLEOSDRAFT_1091118"/>
<reference evidence="3" key="1">
    <citation type="journal article" date="2014" name="Proc. Natl. Acad. Sci. U.S.A.">
        <title>Extensive sampling of basidiomycete genomes demonstrates inadequacy of the white-rot/brown-rot paradigm for wood decay fungi.</title>
        <authorList>
            <person name="Riley R."/>
            <person name="Salamov A.A."/>
            <person name="Brown D.W."/>
            <person name="Nagy L.G."/>
            <person name="Floudas D."/>
            <person name="Held B.W."/>
            <person name="Levasseur A."/>
            <person name="Lombard V."/>
            <person name="Morin E."/>
            <person name="Otillar R."/>
            <person name="Lindquist E.A."/>
            <person name="Sun H."/>
            <person name="LaButti K.M."/>
            <person name="Schmutz J."/>
            <person name="Jabbour D."/>
            <person name="Luo H."/>
            <person name="Baker S.E."/>
            <person name="Pisabarro A.G."/>
            <person name="Walton J.D."/>
            <person name="Blanchette R.A."/>
            <person name="Henrissat B."/>
            <person name="Martin F."/>
            <person name="Cullen D."/>
            <person name="Hibbett D.S."/>
            <person name="Grigoriev I.V."/>
        </authorList>
    </citation>
    <scope>NUCLEOTIDE SEQUENCE [LARGE SCALE GENOMIC DNA]</scope>
    <source>
        <strain evidence="3">PC15</strain>
    </source>
</reference>
<sequence length="351" mass="39905">MVIASQQPHIARTTDRKISFLSEVLVQIGKAKLALDIIPDDAQEHKYYAFTTRFLSWIAQTTTGLPRPRVTSHVGQSTVSTPATATVEPPWLDVNPQGKLTRGDYRWAVHRGIAEQDSIINYPGERGEQSLSTPDVSAVFSDCPEPDAEPEPEQQPTISNVRRARLPLPPSFRDQEPFVPLQQKPVMKRDPSTAPDKPREMETTSQSPDFIIFLYTMDPVLGIWNTQPIFAVENKRKITTEGEYELLAGQVRKQAKFMFAEYPALQGTTLSTLSLVGGEYRWCDWRWNSGSKEPVLQNPQVEPFRPLFVQEKVDGPDGIVITYDDVAEDFKRRWKKLACRHYLQCNSFYHA</sequence>
<name>A0A067N1U0_PLEO1</name>
<evidence type="ECO:0000313" key="3">
    <source>
        <dbReference type="Proteomes" id="UP000027073"/>
    </source>
</evidence>
<dbReference type="HOGENOM" id="CLU_940262_0_0_1"/>